<name>A0A0X1KQG7_9THEM</name>
<dbReference type="SUPFAM" id="SSF51182">
    <property type="entry name" value="RmlC-like cupins"/>
    <property type="match status" value="1"/>
</dbReference>
<evidence type="ECO:0000313" key="2">
    <source>
        <dbReference type="EMBL" id="AJC73536.1"/>
    </source>
</evidence>
<dbReference type="Proteomes" id="UP000077469">
    <property type="component" value="Chromosome"/>
</dbReference>
<evidence type="ECO:0000259" key="1">
    <source>
        <dbReference type="Pfam" id="PF07883"/>
    </source>
</evidence>
<dbReference type="PATRIC" id="fig|1123384.7.peg.819"/>
<reference evidence="2 3" key="1">
    <citation type="submission" date="2014-01" db="EMBL/GenBank/DDBJ databases">
        <title>Genome sequencing of Thermotog hypogea.</title>
        <authorList>
            <person name="Zhang X."/>
            <person name="Alvare G."/>
            <person name="Fristensky B."/>
            <person name="Chen L."/>
            <person name="Suen T."/>
            <person name="Chen Q."/>
            <person name="Ma K."/>
        </authorList>
    </citation>
    <scope>NUCLEOTIDE SEQUENCE [LARGE SCALE GENOMIC DNA]</scope>
    <source>
        <strain evidence="2 3">DSM 11164</strain>
    </source>
</reference>
<dbReference type="OrthoDB" id="9793184at2"/>
<accession>A0A0X1KQG7</accession>
<dbReference type="EMBL" id="CP007141">
    <property type="protein sequence ID" value="AJC73536.1"/>
    <property type="molecule type" value="Genomic_DNA"/>
</dbReference>
<dbReference type="Pfam" id="PF07883">
    <property type="entry name" value="Cupin_2"/>
    <property type="match status" value="1"/>
</dbReference>
<dbReference type="InterPro" id="IPR014710">
    <property type="entry name" value="RmlC-like_jellyroll"/>
</dbReference>
<protein>
    <submittedName>
        <fullName evidence="2">Cupin</fullName>
    </submittedName>
</protein>
<sequence length="105" mass="11706">MQIERSSGRLSELVQYQNGSIVSRTIIDKKTGTVTIFAFDKSQRLSEHTAPFDALVYVLDGECEIKISGQSYHLKAGDFIVMPANEPHAVSALEKFKMLLVMIKS</sequence>
<dbReference type="CDD" id="cd02230">
    <property type="entry name" value="cupin_HP0902-like"/>
    <property type="match status" value="1"/>
</dbReference>
<dbReference type="KEGG" id="phy:AJ81_04185"/>
<gene>
    <name evidence="2" type="ORF">AJ81_04185</name>
</gene>
<keyword evidence="3" id="KW-1185">Reference proteome</keyword>
<dbReference type="InterPro" id="IPR013096">
    <property type="entry name" value="Cupin_2"/>
</dbReference>
<dbReference type="InterPro" id="IPR011051">
    <property type="entry name" value="RmlC_Cupin_sf"/>
</dbReference>
<dbReference type="AlphaFoldDB" id="A0A0X1KQG7"/>
<dbReference type="Gene3D" id="2.60.120.10">
    <property type="entry name" value="Jelly Rolls"/>
    <property type="match status" value="1"/>
</dbReference>
<dbReference type="PaxDb" id="1123384-AJ81_04185"/>
<dbReference type="PANTHER" id="PTHR37694">
    <property type="entry name" value="SLR8022 PROTEIN"/>
    <property type="match status" value="1"/>
</dbReference>
<feature type="domain" description="Cupin type-2" evidence="1">
    <location>
        <begin position="42"/>
        <end position="102"/>
    </location>
</feature>
<organism evidence="2 3">
    <name type="scientific">Pseudothermotoga hypogea DSM 11164 = NBRC 106472</name>
    <dbReference type="NCBI Taxonomy" id="1123384"/>
    <lineage>
        <taxon>Bacteria</taxon>
        <taxon>Thermotogati</taxon>
        <taxon>Thermotogota</taxon>
        <taxon>Thermotogae</taxon>
        <taxon>Thermotogales</taxon>
        <taxon>Thermotogaceae</taxon>
        <taxon>Pseudothermotoga</taxon>
    </lineage>
</organism>
<dbReference type="RefSeq" id="WP_031504719.1">
    <property type="nucleotide sequence ID" value="NC_022795.1"/>
</dbReference>
<proteinExistence type="predicted"/>
<dbReference type="PANTHER" id="PTHR37694:SF1">
    <property type="entry name" value="SLR8022 PROTEIN"/>
    <property type="match status" value="1"/>
</dbReference>
<evidence type="ECO:0000313" key="3">
    <source>
        <dbReference type="Proteomes" id="UP000077469"/>
    </source>
</evidence>